<reference evidence="4" key="1">
    <citation type="submission" date="2021-08" db="EMBL/GenBank/DDBJ databases">
        <title>WGS assembly of Ceratopteris richardii.</title>
        <authorList>
            <person name="Marchant D.B."/>
            <person name="Chen G."/>
            <person name="Jenkins J."/>
            <person name="Shu S."/>
            <person name="Leebens-Mack J."/>
            <person name="Grimwood J."/>
            <person name="Schmutz J."/>
            <person name="Soltis P."/>
            <person name="Soltis D."/>
            <person name="Chen Z.-H."/>
        </authorList>
    </citation>
    <scope>NUCLEOTIDE SEQUENCE</scope>
    <source>
        <strain evidence="4">Whitten #5841</strain>
        <tissue evidence="4">Leaf</tissue>
    </source>
</reference>
<dbReference type="GO" id="GO:0051087">
    <property type="term" value="F:protein-folding chaperone binding"/>
    <property type="evidence" value="ECO:0007669"/>
    <property type="project" value="InterPro"/>
</dbReference>
<keyword evidence="5" id="KW-1185">Reference proteome</keyword>
<dbReference type="PROSITE" id="PS51035">
    <property type="entry name" value="BAG"/>
    <property type="match status" value="1"/>
</dbReference>
<sequence length="212" mass="23678">MGRRVEGDSQKQQRRPDWLLHFCFTALAAGAVIGLGHWFGSSRGRYLGGDKGRLPKGNTVAKGDCKNDSQKRSNDTESMSLDELRQRRLMAVDARLHSSRNGPSMTNLTPFGKILKLAQQVDTLEKETLSFLQKVSITKAMDDLDEKEYVRLTELLTSLQIEIDSIPSDECARPHRKQRTNQIQNLLGKLDQVKNCEISAGTVSFEVGSTLS</sequence>
<keyword evidence="2" id="KW-0812">Transmembrane</keyword>
<name>A0A8T2RI00_CERRI</name>
<protein>
    <recommendedName>
        <fullName evidence="3">BAG domain-containing protein</fullName>
    </recommendedName>
</protein>
<dbReference type="OrthoDB" id="1938294at2759"/>
<dbReference type="Proteomes" id="UP000825935">
    <property type="component" value="Chromosome 26"/>
</dbReference>
<evidence type="ECO:0000259" key="3">
    <source>
        <dbReference type="PROSITE" id="PS51035"/>
    </source>
</evidence>
<evidence type="ECO:0000256" key="2">
    <source>
        <dbReference type="SAM" id="Phobius"/>
    </source>
</evidence>
<dbReference type="Gene3D" id="1.20.58.120">
    <property type="entry name" value="BAG domain"/>
    <property type="match status" value="1"/>
</dbReference>
<dbReference type="OMA" id="VRPHRKT"/>
<organism evidence="4 5">
    <name type="scientific">Ceratopteris richardii</name>
    <name type="common">Triangle waterfern</name>
    <dbReference type="NCBI Taxonomy" id="49495"/>
    <lineage>
        <taxon>Eukaryota</taxon>
        <taxon>Viridiplantae</taxon>
        <taxon>Streptophyta</taxon>
        <taxon>Embryophyta</taxon>
        <taxon>Tracheophyta</taxon>
        <taxon>Polypodiopsida</taxon>
        <taxon>Polypodiidae</taxon>
        <taxon>Polypodiales</taxon>
        <taxon>Pteridineae</taxon>
        <taxon>Pteridaceae</taxon>
        <taxon>Parkerioideae</taxon>
        <taxon>Ceratopteris</taxon>
    </lineage>
</organism>
<dbReference type="InterPro" id="IPR036533">
    <property type="entry name" value="BAG_dom_sf"/>
</dbReference>
<feature type="compositionally biased region" description="Basic and acidic residues" evidence="1">
    <location>
        <begin position="63"/>
        <end position="75"/>
    </location>
</feature>
<dbReference type="InterPro" id="IPR003103">
    <property type="entry name" value="BAG_domain"/>
</dbReference>
<feature type="domain" description="BAG" evidence="3">
    <location>
        <begin position="113"/>
        <end position="194"/>
    </location>
</feature>
<evidence type="ECO:0000313" key="5">
    <source>
        <dbReference type="Proteomes" id="UP000825935"/>
    </source>
</evidence>
<accession>A0A8T2RI00</accession>
<evidence type="ECO:0000256" key="1">
    <source>
        <dbReference type="SAM" id="MobiDB-lite"/>
    </source>
</evidence>
<keyword evidence="2" id="KW-0472">Membrane</keyword>
<evidence type="ECO:0000313" key="4">
    <source>
        <dbReference type="EMBL" id="KAH7296026.1"/>
    </source>
</evidence>
<comment type="caution">
    <text evidence="4">The sequence shown here is derived from an EMBL/GenBank/DDBJ whole genome shotgun (WGS) entry which is preliminary data.</text>
</comment>
<dbReference type="SMART" id="SM00264">
    <property type="entry name" value="BAG"/>
    <property type="match status" value="1"/>
</dbReference>
<dbReference type="SUPFAM" id="SSF63491">
    <property type="entry name" value="BAG domain"/>
    <property type="match status" value="1"/>
</dbReference>
<gene>
    <name evidence="4" type="ORF">KP509_26G005000</name>
</gene>
<proteinExistence type="predicted"/>
<dbReference type="AlphaFoldDB" id="A0A8T2RI00"/>
<dbReference type="EMBL" id="CM035431">
    <property type="protein sequence ID" value="KAH7296026.1"/>
    <property type="molecule type" value="Genomic_DNA"/>
</dbReference>
<feature type="region of interest" description="Disordered" evidence="1">
    <location>
        <begin position="50"/>
        <end position="82"/>
    </location>
</feature>
<keyword evidence="2" id="KW-1133">Transmembrane helix</keyword>
<feature type="transmembrane region" description="Helical" evidence="2">
    <location>
        <begin position="18"/>
        <end position="39"/>
    </location>
</feature>
<dbReference type="Pfam" id="PF02179">
    <property type="entry name" value="BAG"/>
    <property type="match status" value="1"/>
</dbReference>